<protein>
    <submittedName>
        <fullName evidence="6">ABC transporter ATP-binding protein</fullName>
    </submittedName>
</protein>
<evidence type="ECO:0000313" key="6">
    <source>
        <dbReference type="EMBL" id="QGY05423.1"/>
    </source>
</evidence>
<sequence>MIELAQVSRTFGARTVVAEVSLRVEAGAILAVVGTSGSGKTTLLRMINRLVEPSAGIVRVAGRDVRTVPPHVLRRGIGYAIQGHGLFPHRTVAENIGTVPRLLGWDRGRIAARVDELLGLFRLEPALYRDRLPGALSGGEQQRIGVARALAAEPPILLMDEPFGALDPIIRGRAQEDLLALQRRFRTTIVLVTHDMNEALRLGDRIAVMDAGRLVQEASPAALIGAPATPFVGALLGGGDRAFQLMGLRAVDALVEPGAAPGAPIPAGTSVRAALAESLWSRRDALPVSRDGVVLGRVTRAALEAQGAGP</sequence>
<accession>A0A6B9FRW9</accession>
<keyword evidence="3" id="KW-0547">Nucleotide-binding</keyword>
<reference evidence="6 7" key="1">
    <citation type="journal article" date="2012" name="Genet. Mol. Biol.">
        <title>Analysis of 16S rRNA and mxaF genes revealing insights into Methylobacterium niche-specific plant association.</title>
        <authorList>
            <person name="Dourado M.N."/>
            <person name="Andreote F.D."/>
            <person name="Dini-Andreote F."/>
            <person name="Conti R."/>
            <person name="Araujo J.M."/>
            <person name="Araujo W.L."/>
        </authorList>
    </citation>
    <scope>NUCLEOTIDE SEQUENCE [LARGE SCALE GENOMIC DNA]</scope>
    <source>
        <strain evidence="6 7">SR1.6/6</strain>
    </source>
</reference>
<proteinExistence type="inferred from homology"/>
<evidence type="ECO:0000256" key="2">
    <source>
        <dbReference type="ARBA" id="ARBA00022448"/>
    </source>
</evidence>
<dbReference type="InterPro" id="IPR003439">
    <property type="entry name" value="ABC_transporter-like_ATP-bd"/>
</dbReference>
<evidence type="ECO:0000256" key="1">
    <source>
        <dbReference type="ARBA" id="ARBA00005417"/>
    </source>
</evidence>
<feature type="domain" description="ABC transporter" evidence="5">
    <location>
        <begin position="2"/>
        <end position="236"/>
    </location>
</feature>
<keyword evidence="2" id="KW-0813">Transport</keyword>
<evidence type="ECO:0000256" key="4">
    <source>
        <dbReference type="ARBA" id="ARBA00022840"/>
    </source>
</evidence>
<dbReference type="Proteomes" id="UP000012488">
    <property type="component" value="Chromosome"/>
</dbReference>
<dbReference type="PANTHER" id="PTHR43117">
    <property type="entry name" value="OSMOPROTECTANT IMPORT ATP-BINDING PROTEIN OSMV"/>
    <property type="match status" value="1"/>
</dbReference>
<evidence type="ECO:0000313" key="7">
    <source>
        <dbReference type="Proteomes" id="UP000012488"/>
    </source>
</evidence>
<dbReference type="KEGG" id="mmes:MMSR116_28645"/>
<dbReference type="GO" id="GO:0005524">
    <property type="term" value="F:ATP binding"/>
    <property type="evidence" value="ECO:0007669"/>
    <property type="project" value="UniProtKB-KW"/>
</dbReference>
<dbReference type="Gene3D" id="3.40.50.300">
    <property type="entry name" value="P-loop containing nucleotide triphosphate hydrolases"/>
    <property type="match status" value="1"/>
</dbReference>
<comment type="similarity">
    <text evidence="1">Belongs to the ABC transporter superfamily.</text>
</comment>
<dbReference type="RefSeq" id="WP_010684254.1">
    <property type="nucleotide sequence ID" value="NZ_CP043538.1"/>
</dbReference>
<dbReference type="FunFam" id="3.40.50.300:FF:000425">
    <property type="entry name" value="Probable ABC transporter, ATP-binding subunit"/>
    <property type="match status" value="1"/>
</dbReference>
<gene>
    <name evidence="6" type="ORF">MMSR116_28645</name>
</gene>
<dbReference type="OrthoDB" id="9802264at2"/>
<keyword evidence="4 6" id="KW-0067">ATP-binding</keyword>
<dbReference type="SMART" id="SM00382">
    <property type="entry name" value="AAA"/>
    <property type="match status" value="1"/>
</dbReference>
<dbReference type="InterPro" id="IPR017871">
    <property type="entry name" value="ABC_transporter-like_CS"/>
</dbReference>
<dbReference type="InterPro" id="IPR027417">
    <property type="entry name" value="P-loop_NTPase"/>
</dbReference>
<dbReference type="GO" id="GO:0015697">
    <property type="term" value="P:quaternary ammonium group transport"/>
    <property type="evidence" value="ECO:0007669"/>
    <property type="project" value="UniProtKB-ARBA"/>
</dbReference>
<dbReference type="EMBL" id="CP043538">
    <property type="protein sequence ID" value="QGY05423.1"/>
    <property type="molecule type" value="Genomic_DNA"/>
</dbReference>
<dbReference type="PANTHER" id="PTHR43117:SF4">
    <property type="entry name" value="OSMOPROTECTANT IMPORT ATP-BINDING PROTEIN OSMV"/>
    <property type="match status" value="1"/>
</dbReference>
<dbReference type="SUPFAM" id="SSF52540">
    <property type="entry name" value="P-loop containing nucleoside triphosphate hydrolases"/>
    <property type="match status" value="1"/>
</dbReference>
<name>A0A6B9FRW9_9HYPH</name>
<dbReference type="Pfam" id="PF00005">
    <property type="entry name" value="ABC_tran"/>
    <property type="match status" value="1"/>
</dbReference>
<evidence type="ECO:0000259" key="5">
    <source>
        <dbReference type="PROSITE" id="PS50893"/>
    </source>
</evidence>
<dbReference type="InterPro" id="IPR003593">
    <property type="entry name" value="AAA+_ATPase"/>
</dbReference>
<dbReference type="GO" id="GO:0016887">
    <property type="term" value="F:ATP hydrolysis activity"/>
    <property type="evidence" value="ECO:0007669"/>
    <property type="project" value="InterPro"/>
</dbReference>
<organism evidence="6 7">
    <name type="scientific">Methylobacterium mesophilicum SR1.6/6</name>
    <dbReference type="NCBI Taxonomy" id="908290"/>
    <lineage>
        <taxon>Bacteria</taxon>
        <taxon>Pseudomonadati</taxon>
        <taxon>Pseudomonadota</taxon>
        <taxon>Alphaproteobacteria</taxon>
        <taxon>Hyphomicrobiales</taxon>
        <taxon>Methylobacteriaceae</taxon>
        <taxon>Methylobacterium</taxon>
    </lineage>
</organism>
<evidence type="ECO:0000256" key="3">
    <source>
        <dbReference type="ARBA" id="ARBA00022741"/>
    </source>
</evidence>
<reference evidence="6 7" key="2">
    <citation type="journal article" date="2013" name="Genome Announc.">
        <title>Draft Genome Sequence of Methylobacterium mesophilicum Strain SR1.6/6, Isolated from Citrus sinensis.</title>
        <authorList>
            <person name="Marinho Almeida D."/>
            <person name="Dini-Andreote F."/>
            <person name="Camargo Neves A.A."/>
            <person name="Juca Ramos R.T."/>
            <person name="Andreote F.D."/>
            <person name="Carneiro A.R."/>
            <person name="Oliveira de Souza Lima A."/>
            <person name="Caracciolo Gomes de Sa P.H."/>
            <person name="Ribeiro Barbosa M.S."/>
            <person name="Araujo W.L."/>
            <person name="Silva A."/>
        </authorList>
    </citation>
    <scope>NUCLEOTIDE SEQUENCE [LARGE SCALE GENOMIC DNA]</scope>
    <source>
        <strain evidence="6 7">SR1.6/6</strain>
    </source>
</reference>
<dbReference type="PROSITE" id="PS00211">
    <property type="entry name" value="ABC_TRANSPORTER_1"/>
    <property type="match status" value="1"/>
</dbReference>
<dbReference type="AlphaFoldDB" id="A0A6B9FRW9"/>
<dbReference type="PROSITE" id="PS50893">
    <property type="entry name" value="ABC_TRANSPORTER_2"/>
    <property type="match status" value="1"/>
</dbReference>